<dbReference type="GO" id="GO:0048471">
    <property type="term" value="C:perinuclear region of cytoplasm"/>
    <property type="evidence" value="ECO:0000318"/>
    <property type="project" value="GO_Central"/>
</dbReference>
<feature type="region of interest" description="Disordered" evidence="2">
    <location>
        <begin position="573"/>
        <end position="664"/>
    </location>
</feature>
<accession>T1FFJ5</accession>
<dbReference type="Proteomes" id="UP000015101">
    <property type="component" value="Unassembled WGS sequence"/>
</dbReference>
<dbReference type="GeneID" id="20207594"/>
<evidence type="ECO:0000256" key="1">
    <source>
        <dbReference type="SAM" id="Coils"/>
    </source>
</evidence>
<dbReference type="RefSeq" id="XP_009027168.1">
    <property type="nucleotide sequence ID" value="XM_009028920.1"/>
</dbReference>
<dbReference type="GO" id="GO:0006874">
    <property type="term" value="P:intracellular calcium ion homeostasis"/>
    <property type="evidence" value="ECO:0000318"/>
    <property type="project" value="GO_Central"/>
</dbReference>
<proteinExistence type="predicted"/>
<dbReference type="EMBL" id="AMQM01007116">
    <property type="status" value="NOT_ANNOTATED_CDS"/>
    <property type="molecule type" value="Genomic_DNA"/>
</dbReference>
<evidence type="ECO:0000313" key="5">
    <source>
        <dbReference type="EnsemblMetazoa" id="HelroP180170"/>
    </source>
</evidence>
<dbReference type="OMA" id="QNTHHDI"/>
<feature type="compositionally biased region" description="Low complexity" evidence="2">
    <location>
        <begin position="342"/>
        <end position="365"/>
    </location>
</feature>
<organism evidence="5 6">
    <name type="scientific">Helobdella robusta</name>
    <name type="common">Californian leech</name>
    <dbReference type="NCBI Taxonomy" id="6412"/>
    <lineage>
        <taxon>Eukaryota</taxon>
        <taxon>Metazoa</taxon>
        <taxon>Spiralia</taxon>
        <taxon>Lophotrochozoa</taxon>
        <taxon>Annelida</taxon>
        <taxon>Clitellata</taxon>
        <taxon>Hirudinea</taxon>
        <taxon>Rhynchobdellida</taxon>
        <taxon>Glossiphoniidae</taxon>
        <taxon>Helobdella</taxon>
    </lineage>
</organism>
<feature type="compositionally biased region" description="Low complexity" evidence="2">
    <location>
        <begin position="372"/>
        <end position="387"/>
    </location>
</feature>
<evidence type="ECO:0000313" key="6">
    <source>
        <dbReference type="Proteomes" id="UP000015101"/>
    </source>
</evidence>
<dbReference type="eggNOG" id="KOG4368">
    <property type="taxonomic scope" value="Eukaryota"/>
</dbReference>
<dbReference type="InterPro" id="IPR056721">
    <property type="entry name" value="DUF7819"/>
</dbReference>
<feature type="coiled-coil region" evidence="1">
    <location>
        <begin position="164"/>
        <end position="195"/>
    </location>
</feature>
<dbReference type="InterPro" id="IPR035967">
    <property type="entry name" value="SWAP/Surp_sf"/>
</dbReference>
<dbReference type="PANTHER" id="PTHR12323">
    <property type="entry name" value="SR-RELATED CTD ASSOCIATED FACTOR 6"/>
    <property type="match status" value="1"/>
</dbReference>
<dbReference type="CTD" id="20207594"/>
<feature type="region of interest" description="Disordered" evidence="2">
    <location>
        <begin position="342"/>
        <end position="420"/>
    </location>
</feature>
<feature type="compositionally biased region" description="Basic residues" evidence="2">
    <location>
        <begin position="637"/>
        <end position="655"/>
    </location>
</feature>
<reference evidence="6" key="1">
    <citation type="submission" date="2012-12" db="EMBL/GenBank/DDBJ databases">
        <authorList>
            <person name="Hellsten U."/>
            <person name="Grimwood J."/>
            <person name="Chapman J.A."/>
            <person name="Shapiro H."/>
            <person name="Aerts A."/>
            <person name="Otillar R.P."/>
            <person name="Terry A.Y."/>
            <person name="Boore J.L."/>
            <person name="Simakov O."/>
            <person name="Marletaz F."/>
            <person name="Cho S.-J."/>
            <person name="Edsinger-Gonzales E."/>
            <person name="Havlak P."/>
            <person name="Kuo D.-H."/>
            <person name="Larsson T."/>
            <person name="Lv J."/>
            <person name="Arendt D."/>
            <person name="Savage R."/>
            <person name="Osoegawa K."/>
            <person name="de Jong P."/>
            <person name="Lindberg D.R."/>
            <person name="Seaver E.C."/>
            <person name="Weisblat D.A."/>
            <person name="Putnam N.H."/>
            <person name="Grigoriev I.V."/>
            <person name="Rokhsar D.S."/>
        </authorList>
    </citation>
    <scope>NUCLEOTIDE SEQUENCE</scope>
</reference>
<dbReference type="FunCoup" id="T1FFJ5">
    <property type="interactions" value="1186"/>
</dbReference>
<dbReference type="InParanoid" id="T1FFJ5"/>
<dbReference type="Pfam" id="PF25127">
    <property type="entry name" value="DUF7819"/>
    <property type="match status" value="1"/>
</dbReference>
<name>T1FFJ5_HELRO</name>
<dbReference type="PROSITE" id="PS50128">
    <property type="entry name" value="SURP"/>
    <property type="match status" value="1"/>
</dbReference>
<dbReference type="SMART" id="SM00648">
    <property type="entry name" value="SWAP"/>
    <property type="match status" value="1"/>
</dbReference>
<dbReference type="EMBL" id="KB097563">
    <property type="protein sequence ID" value="ESN94818.1"/>
    <property type="molecule type" value="Genomic_DNA"/>
</dbReference>
<dbReference type="EnsemblMetazoa" id="HelroT180170">
    <property type="protein sequence ID" value="HelroP180170"/>
    <property type="gene ID" value="HelroG180170"/>
</dbReference>
<dbReference type="eggNOG" id="KOG0007">
    <property type="taxonomic scope" value="Eukaryota"/>
</dbReference>
<sequence length="751" mass="85746">MNFENRWVLRSALNFASDGEIVREVGREFQRKGPEKAKADLAKECLTRVKKKREEEDDRKPERLDSEMKNIIDKLANFVARNGPEFEQMTKQKQKDNPKFSFLFSGEFNGYYQYRVSTEQAIQQVINQQSVKSAPWQQQQQTPTISTTISQSQQPVNTNQPNLREQLEQMKLNAKEQISQSENNLTAQYQNLMQQQQVKLEEVLLKAKKSHTRKNVKDLKEILETISVVPSFCLTYIAAHEEGKAKLIPQLSQQQMKDANAGIAAYQAFLLNEHAAVVSEVSTTTNNAFLLLQQQHHEFVNHLNSQIVALELELQQQQQQPLLQQQQPLLQQQPMLQKQPLLQLQSQQPPISQQQYQQQQHQPLLQQPPIPQQQQYQQQQQQQQQQQTSNEQIDPQQLQPPNFCNPPPFAHPMQQAPPAFRMPPPFNPDFSGAVPPPLHFPDLSKPPPGFPMPPMGFCPPPIPNLPPPPPMFHPDLDLVPTIPYYDLPAGLMAPLVKLGDCEYKSLDPRNIRLPPPMPPTDRLLAAVEAFYSPPSHERPRDADGWEKLSLFEFYKAKNQAKTKKMESTANNVANKVGNDAQNNKSNNKILNNIAREPFNDVRGSRPTNYSRSPSPDGRRGRATRNRSRSYSSSSSKSRSRSGSRSRSRSRSRSGSRSRSPDQFQDMFYLSTSRNDKLTESNKGHQLMKKMGSSGDGIVDPIDHADVRDKQDQFKGLGMNLNDPFESFRKNKSSGFNVRMRERADARSGRRD</sequence>
<dbReference type="AlphaFoldDB" id="T1FFJ5"/>
<feature type="domain" description="SURP motif" evidence="3">
    <location>
        <begin position="71"/>
        <end position="115"/>
    </location>
</feature>
<dbReference type="OrthoDB" id="21470at2759"/>
<reference evidence="5" key="3">
    <citation type="submission" date="2015-06" db="UniProtKB">
        <authorList>
            <consortium name="EnsemblMetazoa"/>
        </authorList>
    </citation>
    <scope>IDENTIFICATION</scope>
</reference>
<dbReference type="HOGENOM" id="CLU_009446_0_0_1"/>
<evidence type="ECO:0000256" key="2">
    <source>
        <dbReference type="SAM" id="MobiDB-lite"/>
    </source>
</evidence>
<dbReference type="GO" id="GO:0003723">
    <property type="term" value="F:RNA binding"/>
    <property type="evidence" value="ECO:0007669"/>
    <property type="project" value="InterPro"/>
</dbReference>
<dbReference type="GO" id="GO:0006396">
    <property type="term" value="P:RNA processing"/>
    <property type="evidence" value="ECO:0007669"/>
    <property type="project" value="InterPro"/>
</dbReference>
<dbReference type="SUPFAM" id="SSF109905">
    <property type="entry name" value="Surp module (SWAP domain)"/>
    <property type="match status" value="1"/>
</dbReference>
<evidence type="ECO:0000259" key="3">
    <source>
        <dbReference type="PROSITE" id="PS50128"/>
    </source>
</evidence>
<keyword evidence="1" id="KW-0175">Coiled coil</keyword>
<dbReference type="Gene3D" id="1.10.10.790">
    <property type="entry name" value="Surp module"/>
    <property type="match status" value="1"/>
</dbReference>
<feature type="compositionally biased region" description="Low complexity" evidence="2">
    <location>
        <begin position="582"/>
        <end position="593"/>
    </location>
</feature>
<dbReference type="Pfam" id="PF01805">
    <property type="entry name" value="Surp"/>
    <property type="match status" value="1"/>
</dbReference>
<feature type="region of interest" description="Disordered" evidence="2">
    <location>
        <begin position="717"/>
        <end position="751"/>
    </location>
</feature>
<feature type="compositionally biased region" description="Polar residues" evidence="2">
    <location>
        <begin position="388"/>
        <end position="402"/>
    </location>
</feature>
<gene>
    <name evidence="5" type="primary">20207594</name>
    <name evidence="4" type="ORF">HELRODRAFT_180170</name>
</gene>
<dbReference type="STRING" id="6412.T1FFJ5"/>
<evidence type="ECO:0000313" key="4">
    <source>
        <dbReference type="EMBL" id="ESN94818.1"/>
    </source>
</evidence>
<dbReference type="InterPro" id="IPR000061">
    <property type="entry name" value="Surp"/>
</dbReference>
<dbReference type="PANTHER" id="PTHR12323:SF0">
    <property type="entry name" value="CALCIUM HOMEOSTASIS ENDOPLASMIC RETICULUM PROTEIN"/>
    <property type="match status" value="1"/>
</dbReference>
<protein>
    <recommendedName>
        <fullName evidence="3">SURP motif domain-containing protein</fullName>
    </recommendedName>
</protein>
<keyword evidence="6" id="KW-1185">Reference proteome</keyword>
<reference evidence="4 6" key="2">
    <citation type="journal article" date="2013" name="Nature">
        <title>Insights into bilaterian evolution from three spiralian genomes.</title>
        <authorList>
            <person name="Simakov O."/>
            <person name="Marletaz F."/>
            <person name="Cho S.J."/>
            <person name="Edsinger-Gonzales E."/>
            <person name="Havlak P."/>
            <person name="Hellsten U."/>
            <person name="Kuo D.H."/>
            <person name="Larsson T."/>
            <person name="Lv J."/>
            <person name="Arendt D."/>
            <person name="Savage R."/>
            <person name="Osoegawa K."/>
            <person name="de Jong P."/>
            <person name="Grimwood J."/>
            <person name="Chapman J.A."/>
            <person name="Shapiro H."/>
            <person name="Aerts A."/>
            <person name="Otillar R.P."/>
            <person name="Terry A.Y."/>
            <person name="Boore J.L."/>
            <person name="Grigoriev I.V."/>
            <person name="Lindberg D.R."/>
            <person name="Seaver E.C."/>
            <person name="Weisblat D.A."/>
            <person name="Putnam N.H."/>
            <person name="Rokhsar D.S."/>
        </authorList>
    </citation>
    <scope>NUCLEOTIDE SEQUENCE</scope>
</reference>
<dbReference type="KEGG" id="hro:HELRODRAFT_180170"/>
<dbReference type="EMBL" id="AMQM01007117">
    <property type="status" value="NOT_ANNOTATED_CDS"/>
    <property type="molecule type" value="Genomic_DNA"/>
</dbReference>
<feature type="compositionally biased region" description="Basic and acidic residues" evidence="2">
    <location>
        <begin position="738"/>
        <end position="751"/>
    </location>
</feature>